<proteinExistence type="predicted"/>
<evidence type="ECO:0000313" key="1">
    <source>
        <dbReference type="EMBL" id="RED76411.1"/>
    </source>
</evidence>
<sequence>MKHFEGRPRLGIQGPTVSWLDPWEEERSASIMRTGTGSVVPAQDQTPPPRDFMDAIGRLGADFYVHHVIPGAPDHAGLWRDAEACGMDVCLGNEYGNINGPYIEETSRFDIADADVLEAAESGRLMGLLYDEPEHLQINAAQYRKDGFYPHWGATNGLTLAESQEAVVETVAAATSRVRRLLESRGFEPGDAPLIAEHVFPVLFHAHARGGMDLCPKIMKESFQPLQLSTALGAAKQYGRRLWICADLWGPDAGPWFTRTSGFPGHSPEEYASALRMGYWMGPSHLFAENVDVLLKYEGGEFRKTEFGEVWEEFARKYVPENPLSWSHSEAEPDIAFIHADDSNYGQNERLYGNHGLTAGDEGKSVFHVWHLLSHRTIPAHGSCMHIPGYSFPRHKLKADFPQEAFPLERGVAMPPEERMHPLFYPMNNVLVYDERVGEALLGTPRLIVVAGTRLSEETLLAVRRRAEQGAAVIIASWLVPERWRTSGRVGEGTWIVADSFLDNDAVQETLEPFIGGGDCWRQRFGSGEVRMFRGDAAGFTLDFEIVGKRGG</sequence>
<dbReference type="OrthoDB" id="1550547at2"/>
<reference evidence="1 2" key="1">
    <citation type="submission" date="2018-07" db="EMBL/GenBank/DDBJ databases">
        <title>Genomic Encyclopedia of Type Strains, Phase III (KMG-III): the genomes of soil and plant-associated and newly described type strains.</title>
        <authorList>
            <person name="Whitman W."/>
        </authorList>
    </citation>
    <scope>NUCLEOTIDE SEQUENCE [LARGE SCALE GENOMIC DNA]</scope>
    <source>
        <strain evidence="1 2">CECT 7287</strain>
    </source>
</reference>
<organism evidence="1 2">
    <name type="scientific">Cohnella phaseoli</name>
    <dbReference type="NCBI Taxonomy" id="456490"/>
    <lineage>
        <taxon>Bacteria</taxon>
        <taxon>Bacillati</taxon>
        <taxon>Bacillota</taxon>
        <taxon>Bacilli</taxon>
        <taxon>Bacillales</taxon>
        <taxon>Paenibacillaceae</taxon>
        <taxon>Cohnella</taxon>
    </lineage>
</organism>
<dbReference type="Proteomes" id="UP000256977">
    <property type="component" value="Unassembled WGS sequence"/>
</dbReference>
<keyword evidence="2" id="KW-1185">Reference proteome</keyword>
<dbReference type="AlphaFoldDB" id="A0A3D9JQM8"/>
<dbReference type="RefSeq" id="WP_116061701.1">
    <property type="nucleotide sequence ID" value="NZ_QRDZ01000012.1"/>
</dbReference>
<dbReference type="EMBL" id="QRDZ01000012">
    <property type="protein sequence ID" value="RED76411.1"/>
    <property type="molecule type" value="Genomic_DNA"/>
</dbReference>
<accession>A0A3D9JQM8</accession>
<name>A0A3D9JQM8_9BACL</name>
<evidence type="ECO:0000313" key="2">
    <source>
        <dbReference type="Proteomes" id="UP000256977"/>
    </source>
</evidence>
<protein>
    <submittedName>
        <fullName evidence="1">Uncharacterized protein</fullName>
    </submittedName>
</protein>
<comment type="caution">
    <text evidence="1">The sequence shown here is derived from an EMBL/GenBank/DDBJ whole genome shotgun (WGS) entry which is preliminary data.</text>
</comment>
<gene>
    <name evidence="1" type="ORF">DFP98_112129</name>
</gene>